<evidence type="ECO:0000256" key="14">
    <source>
        <dbReference type="ARBA" id="ARBA00025153"/>
    </source>
</evidence>
<feature type="binding site" evidence="18">
    <location>
        <position position="58"/>
    </location>
    <ligand>
        <name>K(+)</name>
        <dbReference type="ChEBI" id="CHEBI:29103"/>
    </ligand>
</feature>
<dbReference type="RefSeq" id="WP_183306841.1">
    <property type="nucleotide sequence ID" value="NZ_JACIEP010000005.1"/>
</dbReference>
<dbReference type="SUPFAM" id="SSF64153">
    <property type="entry name" value="YjeF N-terminal domain-like"/>
    <property type="match status" value="1"/>
</dbReference>
<comment type="similarity">
    <text evidence="3 19">In the N-terminal section; belongs to the NnrE/AIBP family.</text>
</comment>
<comment type="catalytic activity">
    <reaction evidence="15 17 19">
        <text>(6S)-NADHX + ADP = AMP + phosphate + NADH + H(+)</text>
        <dbReference type="Rhea" id="RHEA:32223"/>
        <dbReference type="ChEBI" id="CHEBI:15378"/>
        <dbReference type="ChEBI" id="CHEBI:43474"/>
        <dbReference type="ChEBI" id="CHEBI:57945"/>
        <dbReference type="ChEBI" id="CHEBI:64074"/>
        <dbReference type="ChEBI" id="CHEBI:456215"/>
        <dbReference type="ChEBI" id="CHEBI:456216"/>
        <dbReference type="EC" id="4.2.1.136"/>
    </reaction>
</comment>
<dbReference type="HAMAP" id="MF_01966">
    <property type="entry name" value="NADHX_epimerase"/>
    <property type="match status" value="1"/>
</dbReference>
<feature type="domain" description="YjeF C-terminal" evidence="20">
    <location>
        <begin position="229"/>
        <end position="500"/>
    </location>
</feature>
<comment type="subunit">
    <text evidence="17">Homotetramer.</text>
</comment>
<keyword evidence="8 17" id="KW-0521">NADP</keyword>
<organism evidence="22 23">
    <name type="scientific">Dysgonomonas hofstadii</name>
    <dbReference type="NCBI Taxonomy" id="637886"/>
    <lineage>
        <taxon>Bacteria</taxon>
        <taxon>Pseudomonadati</taxon>
        <taxon>Bacteroidota</taxon>
        <taxon>Bacteroidia</taxon>
        <taxon>Bacteroidales</taxon>
        <taxon>Dysgonomonadaceae</taxon>
        <taxon>Dysgonomonas</taxon>
    </lineage>
</organism>
<dbReference type="GO" id="GO:0005524">
    <property type="term" value="F:ATP binding"/>
    <property type="evidence" value="ECO:0007669"/>
    <property type="project" value="UniProtKB-UniRule"/>
</dbReference>
<dbReference type="PROSITE" id="PS51383">
    <property type="entry name" value="YJEF_C_3"/>
    <property type="match status" value="1"/>
</dbReference>
<dbReference type="CDD" id="cd01171">
    <property type="entry name" value="YXKO-related"/>
    <property type="match status" value="1"/>
</dbReference>
<evidence type="ECO:0000259" key="20">
    <source>
        <dbReference type="PROSITE" id="PS51383"/>
    </source>
</evidence>
<comment type="similarity">
    <text evidence="17">Belongs to the NnrD/CARKD family.</text>
</comment>
<dbReference type="PROSITE" id="PS01050">
    <property type="entry name" value="YJEF_C_2"/>
    <property type="match status" value="1"/>
</dbReference>
<evidence type="ECO:0000256" key="2">
    <source>
        <dbReference type="ARBA" id="ARBA00000909"/>
    </source>
</evidence>
<dbReference type="InterPro" id="IPR029056">
    <property type="entry name" value="Ribokinase-like"/>
</dbReference>
<dbReference type="PANTHER" id="PTHR12592:SF0">
    <property type="entry name" value="ATP-DEPENDENT (S)-NAD(P)H-HYDRATE DEHYDRATASE"/>
    <property type="match status" value="1"/>
</dbReference>
<accession>A0A840CVU8</accession>
<keyword evidence="10 17" id="KW-0520">NAD</keyword>
<name>A0A840CVU8_9BACT</name>
<dbReference type="Gene3D" id="3.40.1190.20">
    <property type="match status" value="1"/>
</dbReference>
<dbReference type="EMBL" id="JACIEP010000005">
    <property type="protein sequence ID" value="MBB4035933.1"/>
    <property type="molecule type" value="Genomic_DNA"/>
</dbReference>
<dbReference type="GO" id="GO:0046496">
    <property type="term" value="P:nicotinamide nucleotide metabolic process"/>
    <property type="evidence" value="ECO:0007669"/>
    <property type="project" value="UniProtKB-UniRule"/>
</dbReference>
<proteinExistence type="inferred from homology"/>
<dbReference type="InterPro" id="IPR004443">
    <property type="entry name" value="YjeF_N_dom"/>
</dbReference>
<evidence type="ECO:0000256" key="16">
    <source>
        <dbReference type="ARBA" id="ARBA00049209"/>
    </source>
</evidence>
<keyword evidence="13" id="KW-0511">Multifunctional enzyme</keyword>
<feature type="domain" description="YjeF N-terminal" evidence="21">
    <location>
        <begin position="9"/>
        <end position="219"/>
    </location>
</feature>
<feature type="binding site" evidence="18">
    <location>
        <begin position="57"/>
        <end position="61"/>
    </location>
    <ligand>
        <name>(6S)-NADPHX</name>
        <dbReference type="ChEBI" id="CHEBI:64076"/>
    </ligand>
</feature>
<comment type="function">
    <text evidence="17">Catalyzes the dehydration of the S-form of NAD(P)HX at the expense of ADP, which is converted to AMP. Together with NAD(P)HX epimerase, which catalyzes the epimerization of the S- and R-forms, the enzyme allows the repair of both epimers of NAD(P)HX, a damaged form of NAD(P)H that is a result of enzymatic or heat-dependent hydration.</text>
</comment>
<dbReference type="EC" id="4.2.1.136" evidence="19"/>
<evidence type="ECO:0000256" key="15">
    <source>
        <dbReference type="ARBA" id="ARBA00048238"/>
    </source>
</evidence>
<dbReference type="HAMAP" id="MF_01965">
    <property type="entry name" value="NADHX_dehydratase"/>
    <property type="match status" value="1"/>
</dbReference>
<evidence type="ECO:0000256" key="17">
    <source>
        <dbReference type="HAMAP-Rule" id="MF_01965"/>
    </source>
</evidence>
<dbReference type="PANTHER" id="PTHR12592">
    <property type="entry name" value="ATP-DEPENDENT (S)-NAD(P)H-HYDRATE DEHYDRATASE FAMILY MEMBER"/>
    <property type="match status" value="1"/>
</dbReference>
<evidence type="ECO:0000256" key="19">
    <source>
        <dbReference type="PIRNR" id="PIRNR017184"/>
    </source>
</evidence>
<feature type="binding site" evidence="18">
    <location>
        <position position="165"/>
    </location>
    <ligand>
        <name>K(+)</name>
        <dbReference type="ChEBI" id="CHEBI:29103"/>
    </ligand>
</feature>
<dbReference type="AlphaFoldDB" id="A0A840CVU8"/>
<dbReference type="NCBIfam" id="TIGR00197">
    <property type="entry name" value="yjeF_nterm"/>
    <property type="match status" value="1"/>
</dbReference>
<comment type="function">
    <text evidence="18">Catalyzes the epimerization of the S- and R-forms of NAD(P)HX, a damaged form of NAD(P)H that is a result of enzymatic or heat-dependent hydration. This is a prerequisite for the S-specific NAD(P)H-hydrate dehydratase to allow the repair of both epimers of NAD(P)HX.</text>
</comment>
<dbReference type="Proteomes" id="UP000555103">
    <property type="component" value="Unassembled WGS sequence"/>
</dbReference>
<protein>
    <recommendedName>
        <fullName evidence="19">Bifunctional NAD(P)H-hydrate repair enzyme</fullName>
    </recommendedName>
    <alternativeName>
        <fullName evidence="19">Nicotinamide nucleotide repair protein</fullName>
    </alternativeName>
    <domain>
        <recommendedName>
            <fullName evidence="19">ADP-dependent (S)-NAD(P)H-hydrate dehydratase</fullName>
            <ecNumber evidence="19">4.2.1.136</ecNumber>
        </recommendedName>
        <alternativeName>
            <fullName evidence="19">ADP-dependent NAD(P)HX dehydratase</fullName>
        </alternativeName>
    </domain>
    <domain>
        <recommendedName>
            <fullName evidence="19">NAD(P)H-hydrate epimerase</fullName>
            <ecNumber evidence="19">5.1.99.6</ecNumber>
        </recommendedName>
    </domain>
</protein>
<comment type="catalytic activity">
    <reaction evidence="1 18 19">
        <text>(6R)-NADHX = (6S)-NADHX</text>
        <dbReference type="Rhea" id="RHEA:32215"/>
        <dbReference type="ChEBI" id="CHEBI:64074"/>
        <dbReference type="ChEBI" id="CHEBI:64075"/>
        <dbReference type="EC" id="5.1.99.6"/>
    </reaction>
</comment>
<keyword evidence="6 17" id="KW-0547">Nucleotide-binding</keyword>
<dbReference type="Pfam" id="PF01256">
    <property type="entry name" value="Carb_kinase"/>
    <property type="match status" value="1"/>
</dbReference>
<dbReference type="PROSITE" id="PS51385">
    <property type="entry name" value="YJEF_N"/>
    <property type="match status" value="1"/>
</dbReference>
<evidence type="ECO:0000256" key="12">
    <source>
        <dbReference type="ARBA" id="ARBA00023239"/>
    </source>
</evidence>
<evidence type="ECO:0000256" key="18">
    <source>
        <dbReference type="HAMAP-Rule" id="MF_01966"/>
    </source>
</evidence>
<feature type="binding site" evidence="17">
    <location>
        <position position="442"/>
    </location>
    <ligand>
        <name>AMP</name>
        <dbReference type="ChEBI" id="CHEBI:456215"/>
    </ligand>
</feature>
<reference evidence="22 23" key="1">
    <citation type="submission" date="2020-08" db="EMBL/GenBank/DDBJ databases">
        <title>Genomic Encyclopedia of Type Strains, Phase IV (KMG-IV): sequencing the most valuable type-strain genomes for metagenomic binning, comparative biology and taxonomic classification.</title>
        <authorList>
            <person name="Goeker M."/>
        </authorList>
    </citation>
    <scope>NUCLEOTIDE SEQUENCE [LARGE SCALE GENOMIC DNA]</scope>
    <source>
        <strain evidence="22 23">DSM 104969</strain>
    </source>
</reference>
<comment type="caution">
    <text evidence="22">The sequence shown here is derived from an EMBL/GenBank/DDBJ whole genome shotgun (WGS) entry which is preliminary data.</text>
</comment>
<dbReference type="Pfam" id="PF03853">
    <property type="entry name" value="YjeF_N"/>
    <property type="match status" value="1"/>
</dbReference>
<sequence length="500" mass="54308">MKILTGSQIKEADQYTIKNEPIDSIALMERASNAIAQWVCENIDKTISLLFLVGKGNNGGDGLAVARILFHAGYDCLVCMLTDKEDELSEECRYNLERLPKYVRFDSPSLRRFSIVRFSDLEPDAIIIDALLGSGVKGDLREPLSEIIDQVNGLPNKVISVDLPSGMKTEFGNAGQSIIKAGVTLTLEFPKLAMLLPEAGEYCGDIKILPIGLSKDFIDKAITEYHYITNDLIKGIVRKRDKFAHKGIYGHALLICGSRGMSGAAVLCAGAALRSGCGLVTVHLPQLERFSLQAIYPSAMTSLDNDDCFSELPENLDNYSAIGIGCGLGKAPRTIKTFELLLKSSTKPMVIDADALNILADNYELRQFVPEGSILTPHPGELKRLVGEWKDEQEKILLVRELAANLKSVIIVKGAHTMVCLPGGNCYFNSTGNSGMAKGGSGDVLTGYVTGLLARGYNNWQAAILGVYIHGLAGDRASVRYGLEAMNSKDLIDELTLDIK</sequence>
<feature type="binding site" evidence="17">
    <location>
        <begin position="413"/>
        <end position="417"/>
    </location>
    <ligand>
        <name>AMP</name>
        <dbReference type="ChEBI" id="CHEBI:456215"/>
    </ligand>
</feature>
<dbReference type="InterPro" id="IPR000631">
    <property type="entry name" value="CARKD"/>
</dbReference>
<keyword evidence="5 18" id="KW-0479">Metal-binding</keyword>
<dbReference type="GO" id="GO:0052856">
    <property type="term" value="F:NAD(P)HX epimerase activity"/>
    <property type="evidence" value="ECO:0007669"/>
    <property type="project" value="UniProtKB-UniRule"/>
</dbReference>
<dbReference type="InterPro" id="IPR030677">
    <property type="entry name" value="Nnr"/>
</dbReference>
<feature type="binding site" evidence="18">
    <location>
        <position position="162"/>
    </location>
    <ligand>
        <name>(6S)-NADPHX</name>
        <dbReference type="ChEBI" id="CHEBI:64076"/>
    </ligand>
</feature>
<evidence type="ECO:0000256" key="13">
    <source>
        <dbReference type="ARBA" id="ARBA00023268"/>
    </source>
</evidence>
<evidence type="ECO:0000256" key="5">
    <source>
        <dbReference type="ARBA" id="ARBA00022723"/>
    </source>
</evidence>
<dbReference type="InterPro" id="IPR017953">
    <property type="entry name" value="Carbohydrate_kinase_pred_CS"/>
</dbReference>
<evidence type="ECO:0000256" key="4">
    <source>
        <dbReference type="ARBA" id="ARBA00009524"/>
    </source>
</evidence>
<feature type="binding site" evidence="17">
    <location>
        <position position="443"/>
    </location>
    <ligand>
        <name>(6S)-NADPHX</name>
        <dbReference type="ChEBI" id="CHEBI:64076"/>
    </ligand>
</feature>
<evidence type="ECO:0000256" key="1">
    <source>
        <dbReference type="ARBA" id="ARBA00000013"/>
    </source>
</evidence>
<feature type="binding site" evidence="17">
    <location>
        <position position="327"/>
    </location>
    <ligand>
        <name>(6S)-NADPHX</name>
        <dbReference type="ChEBI" id="CHEBI:64076"/>
    </ligand>
</feature>
<comment type="similarity">
    <text evidence="4 19">In the C-terminal section; belongs to the NnrD/CARKD family.</text>
</comment>
<dbReference type="GO" id="GO:0046872">
    <property type="term" value="F:metal ion binding"/>
    <property type="evidence" value="ECO:0007669"/>
    <property type="project" value="UniProtKB-UniRule"/>
</dbReference>
<evidence type="ECO:0000256" key="3">
    <source>
        <dbReference type="ARBA" id="ARBA00006001"/>
    </source>
</evidence>
<evidence type="ECO:0000256" key="6">
    <source>
        <dbReference type="ARBA" id="ARBA00022741"/>
    </source>
</evidence>
<evidence type="ECO:0000259" key="21">
    <source>
        <dbReference type="PROSITE" id="PS51385"/>
    </source>
</evidence>
<gene>
    <name evidence="18" type="primary">nnrE</name>
    <name evidence="17" type="synonym">nnrD</name>
    <name evidence="22" type="ORF">GGR21_001828</name>
</gene>
<evidence type="ECO:0000256" key="10">
    <source>
        <dbReference type="ARBA" id="ARBA00023027"/>
    </source>
</evidence>
<evidence type="ECO:0000313" key="22">
    <source>
        <dbReference type="EMBL" id="MBB4035933.1"/>
    </source>
</evidence>
<evidence type="ECO:0000256" key="7">
    <source>
        <dbReference type="ARBA" id="ARBA00022840"/>
    </source>
</evidence>
<dbReference type="PIRSF" id="PIRSF017184">
    <property type="entry name" value="Nnr"/>
    <property type="match status" value="1"/>
</dbReference>
<evidence type="ECO:0000256" key="9">
    <source>
        <dbReference type="ARBA" id="ARBA00022958"/>
    </source>
</evidence>
<comment type="function">
    <text evidence="14 19">Bifunctional enzyme that catalyzes the epimerization of the S- and R-forms of NAD(P)HX and the dehydration of the S-form of NAD(P)HX at the expense of ADP, which is converted to AMP. This allows the repair of both epimers of NAD(P)HX, a damaged form of NAD(P)H that is a result of enzymatic or heat-dependent hydration.</text>
</comment>
<dbReference type="NCBIfam" id="TIGR00196">
    <property type="entry name" value="yjeF_cterm"/>
    <property type="match status" value="1"/>
</dbReference>
<dbReference type="InterPro" id="IPR036652">
    <property type="entry name" value="YjeF_N_dom_sf"/>
</dbReference>
<feature type="binding site" evidence="17">
    <location>
        <position position="264"/>
    </location>
    <ligand>
        <name>(6S)-NADPHX</name>
        <dbReference type="ChEBI" id="CHEBI:64076"/>
    </ligand>
</feature>
<dbReference type="GO" id="GO:0052855">
    <property type="term" value="F:ADP-dependent NAD(P)H-hydrate dehydratase activity"/>
    <property type="evidence" value="ECO:0007669"/>
    <property type="project" value="UniProtKB-UniRule"/>
</dbReference>
<feature type="binding site" evidence="18">
    <location>
        <position position="129"/>
    </location>
    <ligand>
        <name>K(+)</name>
        <dbReference type="ChEBI" id="CHEBI:29103"/>
    </ligand>
</feature>
<keyword evidence="12 17" id="KW-0456">Lyase</keyword>
<evidence type="ECO:0000256" key="11">
    <source>
        <dbReference type="ARBA" id="ARBA00023235"/>
    </source>
</evidence>
<keyword evidence="7 17" id="KW-0067">ATP-binding</keyword>
<comment type="catalytic activity">
    <reaction evidence="16 17 19">
        <text>(6S)-NADPHX + ADP = AMP + phosphate + NADPH + H(+)</text>
        <dbReference type="Rhea" id="RHEA:32235"/>
        <dbReference type="ChEBI" id="CHEBI:15378"/>
        <dbReference type="ChEBI" id="CHEBI:43474"/>
        <dbReference type="ChEBI" id="CHEBI:57783"/>
        <dbReference type="ChEBI" id="CHEBI:64076"/>
        <dbReference type="ChEBI" id="CHEBI:456215"/>
        <dbReference type="ChEBI" id="CHEBI:456216"/>
        <dbReference type="EC" id="4.2.1.136"/>
    </reaction>
</comment>
<keyword evidence="9 18" id="KW-0630">Potassium</keyword>
<dbReference type="GO" id="GO:0110051">
    <property type="term" value="P:metabolite repair"/>
    <property type="evidence" value="ECO:0007669"/>
    <property type="project" value="TreeGrafter"/>
</dbReference>
<comment type="similarity">
    <text evidence="18">Belongs to the NnrE/AIBP family.</text>
</comment>
<comment type="caution">
    <text evidence="18">Lacks conserved residue(s) required for the propagation of feature annotation.</text>
</comment>
<evidence type="ECO:0000256" key="8">
    <source>
        <dbReference type="ARBA" id="ARBA00022857"/>
    </source>
</evidence>
<comment type="cofactor">
    <cofactor evidence="17">
        <name>Mg(2+)</name>
        <dbReference type="ChEBI" id="CHEBI:18420"/>
    </cofactor>
</comment>
<dbReference type="SUPFAM" id="SSF53613">
    <property type="entry name" value="Ribokinase-like"/>
    <property type="match status" value="1"/>
</dbReference>
<evidence type="ECO:0000313" key="23">
    <source>
        <dbReference type="Proteomes" id="UP000555103"/>
    </source>
</evidence>
<keyword evidence="23" id="KW-1185">Reference proteome</keyword>
<dbReference type="EC" id="5.1.99.6" evidence="19"/>
<dbReference type="Gene3D" id="3.40.50.10260">
    <property type="entry name" value="YjeF N-terminal domain"/>
    <property type="match status" value="1"/>
</dbReference>
<keyword evidence="11 18" id="KW-0413">Isomerase</keyword>
<comment type="catalytic activity">
    <reaction evidence="2 18 19">
        <text>(6R)-NADPHX = (6S)-NADPHX</text>
        <dbReference type="Rhea" id="RHEA:32227"/>
        <dbReference type="ChEBI" id="CHEBI:64076"/>
        <dbReference type="ChEBI" id="CHEBI:64077"/>
        <dbReference type="EC" id="5.1.99.6"/>
    </reaction>
</comment>
<feature type="binding site" evidence="17">
    <location>
        <position position="378"/>
    </location>
    <ligand>
        <name>(6S)-NADPHX</name>
        <dbReference type="ChEBI" id="CHEBI:64076"/>
    </ligand>
</feature>
<feature type="binding site" evidence="18">
    <location>
        <begin position="133"/>
        <end position="139"/>
    </location>
    <ligand>
        <name>(6S)-NADPHX</name>
        <dbReference type="ChEBI" id="CHEBI:64076"/>
    </ligand>
</feature>
<comment type="cofactor">
    <cofactor evidence="18 19">
        <name>K(+)</name>
        <dbReference type="ChEBI" id="CHEBI:29103"/>
    </cofactor>
    <text evidence="18 19">Binds 1 potassium ion per subunit.</text>
</comment>